<name>A0A5B2W0J8_9BACT</name>
<dbReference type="Gene3D" id="3.40.630.10">
    <property type="entry name" value="Zn peptidases"/>
    <property type="match status" value="2"/>
</dbReference>
<keyword evidence="2" id="KW-0645">Protease</keyword>
<dbReference type="InterPro" id="IPR045175">
    <property type="entry name" value="M28_fam"/>
</dbReference>
<dbReference type="PANTHER" id="PTHR12147">
    <property type="entry name" value="METALLOPEPTIDASE M28 FAMILY MEMBER"/>
    <property type="match status" value="1"/>
</dbReference>
<dbReference type="PANTHER" id="PTHR12147:SF56">
    <property type="entry name" value="AMINOPEPTIDASE YDR415C-RELATED"/>
    <property type="match status" value="1"/>
</dbReference>
<evidence type="ECO:0000256" key="3">
    <source>
        <dbReference type="ARBA" id="ARBA00022723"/>
    </source>
</evidence>
<gene>
    <name evidence="9" type="ORF">F0L74_00235</name>
</gene>
<evidence type="ECO:0000256" key="1">
    <source>
        <dbReference type="ARBA" id="ARBA00022438"/>
    </source>
</evidence>
<organism evidence="9 10">
    <name type="scientific">Chitinophaga agrisoli</name>
    <dbReference type="NCBI Taxonomy" id="2607653"/>
    <lineage>
        <taxon>Bacteria</taxon>
        <taxon>Pseudomonadati</taxon>
        <taxon>Bacteroidota</taxon>
        <taxon>Chitinophagia</taxon>
        <taxon>Chitinophagales</taxon>
        <taxon>Chitinophagaceae</taxon>
        <taxon>Chitinophaga</taxon>
    </lineage>
</organism>
<dbReference type="Pfam" id="PF04389">
    <property type="entry name" value="Peptidase_M28"/>
    <property type="match status" value="1"/>
</dbReference>
<evidence type="ECO:0000313" key="9">
    <source>
        <dbReference type="EMBL" id="KAA2244448.1"/>
    </source>
</evidence>
<evidence type="ECO:0000259" key="7">
    <source>
        <dbReference type="Pfam" id="PF02225"/>
    </source>
</evidence>
<accession>A0A5B2W0J8</accession>
<feature type="domain" description="PA" evidence="7">
    <location>
        <begin position="150"/>
        <end position="217"/>
    </location>
</feature>
<evidence type="ECO:0000256" key="5">
    <source>
        <dbReference type="ARBA" id="ARBA00022801"/>
    </source>
</evidence>
<dbReference type="CDD" id="cd05660">
    <property type="entry name" value="M28_like_PA"/>
    <property type="match status" value="1"/>
</dbReference>
<dbReference type="SUPFAM" id="SSF52025">
    <property type="entry name" value="PA domain"/>
    <property type="match status" value="1"/>
</dbReference>
<keyword evidence="6" id="KW-0862">Zinc</keyword>
<proteinExistence type="predicted"/>
<dbReference type="InterPro" id="IPR007484">
    <property type="entry name" value="Peptidase_M28"/>
</dbReference>
<reference evidence="9 10" key="1">
    <citation type="submission" date="2019-09" db="EMBL/GenBank/DDBJ databases">
        <title>Chitinophaga ginsengihumi sp. nov., isolated from soil of ginseng rhizosphere.</title>
        <authorList>
            <person name="Lee J."/>
        </authorList>
    </citation>
    <scope>NUCLEOTIDE SEQUENCE [LARGE SCALE GENOMIC DNA]</scope>
    <source>
        <strain evidence="9 10">BN140078</strain>
    </source>
</reference>
<keyword evidence="5" id="KW-0378">Hydrolase</keyword>
<protein>
    <submittedName>
        <fullName evidence="9">M28 family peptidase</fullName>
    </submittedName>
</protein>
<evidence type="ECO:0000313" key="10">
    <source>
        <dbReference type="Proteomes" id="UP000324611"/>
    </source>
</evidence>
<dbReference type="GO" id="GO:0006508">
    <property type="term" value="P:proteolysis"/>
    <property type="evidence" value="ECO:0007669"/>
    <property type="project" value="UniProtKB-KW"/>
</dbReference>
<sequence length="549" mass="59951">MQTSYRLLLIVAVALGACNSNPGKNAAAVDDSTALKAITEEGFTKHLQVLASDSFEGRKPFTPGEDKTIQYLQAQFKALGLQPGNGDSYVQEVPMVEITSKPTGALEFKGKGGKLSLAYLDDYVATTRRVQPQVQLNNSELVFAGYGIVAPEYNWNDYAGLDVKGKTVVVMVNDPGFTDSTLFKGHTMTYYGRWTYKYEEAARQGAAGVIIIHDTAPASYPWAVVRSGWSGAKLYLQTEDNGQSRAAMEGWITLDAAKKLFKLAGVSDTLLQSAQHPGFKPVPLPVTASVTINNQLKKSTSHNVLAVWPGATRPQEYIIYSAHWDHLGIGEAIKGDSIYNGAADNATGTVALLEIAGAFTKLAQHPARSILFIALTGEEQGLLGSEYYATHPVYAKDSTVADINMDVLNTYGRTKDITIVGQGQSDLDDYAERAAAKQGRTVSPEDHPSAGHFFRSDHFNFAKVGIPALYAGSGTMSLTHDTAWAKMKTEEYGRDRYHSPFDQFDSTWELDGMVEDAQLLFDIGHVLSNEETFPKWKQGSEFKAAREKK</sequence>
<dbReference type="Gene3D" id="3.50.30.30">
    <property type="match status" value="1"/>
</dbReference>
<dbReference type="CDD" id="cd04821">
    <property type="entry name" value="PA_M28_1_2"/>
    <property type="match status" value="1"/>
</dbReference>
<dbReference type="AlphaFoldDB" id="A0A5B2W0J8"/>
<dbReference type="GO" id="GO:0008235">
    <property type="term" value="F:metalloexopeptidase activity"/>
    <property type="evidence" value="ECO:0007669"/>
    <property type="project" value="InterPro"/>
</dbReference>
<reference evidence="9 10" key="2">
    <citation type="submission" date="2019-09" db="EMBL/GenBank/DDBJ databases">
        <authorList>
            <person name="Jin C."/>
        </authorList>
    </citation>
    <scope>NUCLEOTIDE SEQUENCE [LARGE SCALE GENOMIC DNA]</scope>
    <source>
        <strain evidence="9 10">BN140078</strain>
    </source>
</reference>
<keyword evidence="4" id="KW-0732">Signal</keyword>
<dbReference type="GO" id="GO:0046872">
    <property type="term" value="F:metal ion binding"/>
    <property type="evidence" value="ECO:0007669"/>
    <property type="project" value="UniProtKB-KW"/>
</dbReference>
<dbReference type="EMBL" id="VUOC01000001">
    <property type="protein sequence ID" value="KAA2244448.1"/>
    <property type="molecule type" value="Genomic_DNA"/>
</dbReference>
<dbReference type="RefSeq" id="WP_149835846.1">
    <property type="nucleotide sequence ID" value="NZ_VUOC01000001.1"/>
</dbReference>
<keyword evidence="1" id="KW-0031">Aminopeptidase</keyword>
<dbReference type="Proteomes" id="UP000324611">
    <property type="component" value="Unassembled WGS sequence"/>
</dbReference>
<evidence type="ECO:0000256" key="2">
    <source>
        <dbReference type="ARBA" id="ARBA00022670"/>
    </source>
</evidence>
<evidence type="ECO:0000259" key="8">
    <source>
        <dbReference type="Pfam" id="PF04389"/>
    </source>
</evidence>
<comment type="caution">
    <text evidence="9">The sequence shown here is derived from an EMBL/GenBank/DDBJ whole genome shotgun (WGS) entry which is preliminary data.</text>
</comment>
<feature type="domain" description="Peptidase M28" evidence="8">
    <location>
        <begin position="303"/>
        <end position="515"/>
    </location>
</feature>
<dbReference type="InterPro" id="IPR046450">
    <property type="entry name" value="PA_dom_sf"/>
</dbReference>
<dbReference type="PROSITE" id="PS51257">
    <property type="entry name" value="PROKAR_LIPOPROTEIN"/>
    <property type="match status" value="1"/>
</dbReference>
<dbReference type="Pfam" id="PF02225">
    <property type="entry name" value="PA"/>
    <property type="match status" value="1"/>
</dbReference>
<evidence type="ECO:0000256" key="4">
    <source>
        <dbReference type="ARBA" id="ARBA00022729"/>
    </source>
</evidence>
<evidence type="ECO:0000256" key="6">
    <source>
        <dbReference type="ARBA" id="ARBA00022833"/>
    </source>
</evidence>
<keyword evidence="10" id="KW-1185">Reference proteome</keyword>
<dbReference type="InterPro" id="IPR003137">
    <property type="entry name" value="PA_domain"/>
</dbReference>
<dbReference type="SUPFAM" id="SSF53187">
    <property type="entry name" value="Zn-dependent exopeptidases"/>
    <property type="match status" value="1"/>
</dbReference>
<keyword evidence="3" id="KW-0479">Metal-binding</keyword>
<dbReference type="GO" id="GO:0004177">
    <property type="term" value="F:aminopeptidase activity"/>
    <property type="evidence" value="ECO:0007669"/>
    <property type="project" value="UniProtKB-KW"/>
</dbReference>